<evidence type="ECO:0000256" key="5">
    <source>
        <dbReference type="ARBA" id="ARBA00023014"/>
    </source>
</evidence>
<dbReference type="InterPro" id="IPR023885">
    <property type="entry name" value="4Fe4S-binding_SPASM_dom"/>
</dbReference>
<keyword evidence="2" id="KW-0949">S-adenosyl-L-methionine</keyword>
<evidence type="ECO:0000256" key="2">
    <source>
        <dbReference type="ARBA" id="ARBA00022691"/>
    </source>
</evidence>
<keyword evidence="8" id="KW-1185">Reference proteome</keyword>
<dbReference type="PANTHER" id="PTHR43273:SF8">
    <property type="entry name" value="RADICAL SAM DOMAIN PROTEIN"/>
    <property type="match status" value="1"/>
</dbReference>
<gene>
    <name evidence="7" type="primary">cbpB</name>
    <name evidence="7" type="ORF">GPA24_10725</name>
</gene>
<evidence type="ECO:0000259" key="6">
    <source>
        <dbReference type="PROSITE" id="PS51918"/>
    </source>
</evidence>
<dbReference type="PROSITE" id="PS51918">
    <property type="entry name" value="RADICAL_SAM"/>
    <property type="match status" value="1"/>
</dbReference>
<dbReference type="SFLD" id="SFLDG01384">
    <property type="entry name" value="thioether_bond_formation_requi"/>
    <property type="match status" value="1"/>
</dbReference>
<accession>A0ABX1NWJ3</accession>
<reference evidence="7 8" key="1">
    <citation type="submission" date="2019-12" db="EMBL/GenBank/DDBJ databases">
        <title>Comparative genomics gives insights into the taxonomy of the Azoarcus-Aromatoleum group and reveals separate origins of nif in the plant-associated Azoarcus and non-plant-associated Aromatoleum sub-groups.</title>
        <authorList>
            <person name="Lafos M."/>
            <person name="Maluk M."/>
            <person name="Batista M."/>
            <person name="Junghare M."/>
            <person name="Carmona M."/>
            <person name="Faoro H."/>
            <person name="Cruz L.M."/>
            <person name="Battistoni F."/>
            <person name="De Souza E."/>
            <person name="Pedrosa F."/>
            <person name="Chen W.-M."/>
            <person name="Poole P.S."/>
            <person name="Dixon R.A."/>
            <person name="James E.K."/>
        </authorList>
    </citation>
    <scope>NUCLEOTIDE SEQUENCE [LARGE SCALE GENOMIC DNA]</scope>
    <source>
        <strain evidence="7 8">PbN1</strain>
    </source>
</reference>
<sequence length="482" mass="51701">MTAVINPAATTAGGTAAPVRSAAPSAGAYANSGNGPSLLPLDIGHADYLALTDPATAFWALVRKERLAEALGEGPLLAGYREKSAAFGRELHALRFELKPSAAYVNPTERCNLNCTYCYIPEGMRRNGSHMAADRLQEALGRLKTYFAATMPAGRLPRIIFHGAEPLMNQQALFPAIAAFKDDFVFGVQTNATLLDTAAIDFLAGHGVSIGLSLDGPLAETTDATRLTFGGKSVHDKVLAAMDALKGYASWSVIATCTEKNLDQLVPLVELFHAREVPTCMLNAVRCTLPGARTVRPDDAALANRFIAALERTHQLYRESGRKLVVANFANILLAILAPTARRLMCDISPCGGGRAFFALAPDGGLFPCSEFIGLDDFRGGNLFSDDIDAVLQSDAFRKVTGRNVDAITPCSTCAIRHFCGSPCPAEAHEMNGGMDRVGAFCGFYEEQTRYAFRLIADGKADDFLWDGWKDGTESSFDLMLA</sequence>
<proteinExistence type="predicted"/>
<dbReference type="SFLD" id="SFLDG01386">
    <property type="entry name" value="main_SPASM_domain-containing"/>
    <property type="match status" value="1"/>
</dbReference>
<comment type="caution">
    <text evidence="7">The sequence shown here is derived from an EMBL/GenBank/DDBJ whole genome shotgun (WGS) entry which is preliminary data.</text>
</comment>
<evidence type="ECO:0000256" key="4">
    <source>
        <dbReference type="ARBA" id="ARBA00023004"/>
    </source>
</evidence>
<evidence type="ECO:0000313" key="7">
    <source>
        <dbReference type="EMBL" id="NMG16006.1"/>
    </source>
</evidence>
<evidence type="ECO:0000256" key="3">
    <source>
        <dbReference type="ARBA" id="ARBA00022723"/>
    </source>
</evidence>
<keyword evidence="3" id="KW-0479">Metal-binding</keyword>
<dbReference type="SFLD" id="SFLDS00029">
    <property type="entry name" value="Radical_SAM"/>
    <property type="match status" value="1"/>
</dbReference>
<dbReference type="InterPro" id="IPR023867">
    <property type="entry name" value="Sulphatase_maturase_rSAM"/>
</dbReference>
<organism evidence="7 8">
    <name type="scientific">Aromatoleum bremense</name>
    <dbReference type="NCBI Taxonomy" id="76115"/>
    <lineage>
        <taxon>Bacteria</taxon>
        <taxon>Pseudomonadati</taxon>
        <taxon>Pseudomonadota</taxon>
        <taxon>Betaproteobacteria</taxon>
        <taxon>Rhodocyclales</taxon>
        <taxon>Rhodocyclaceae</taxon>
        <taxon>Aromatoleum</taxon>
    </lineage>
</organism>
<dbReference type="Pfam" id="PF13186">
    <property type="entry name" value="SPASM"/>
    <property type="match status" value="1"/>
</dbReference>
<name>A0ABX1NWJ3_9RHOO</name>
<dbReference type="PANTHER" id="PTHR43273">
    <property type="entry name" value="ANAEROBIC SULFATASE-MATURATING ENZYME HOMOLOG ASLB-RELATED"/>
    <property type="match status" value="1"/>
</dbReference>
<dbReference type="SFLD" id="SFLDG01067">
    <property type="entry name" value="SPASM/twitch_domain_containing"/>
    <property type="match status" value="1"/>
</dbReference>
<dbReference type="InterPro" id="IPR007197">
    <property type="entry name" value="rSAM"/>
</dbReference>
<dbReference type="RefSeq" id="WP_169202615.1">
    <property type="nucleotide sequence ID" value="NZ_CP059467.1"/>
</dbReference>
<dbReference type="InterPro" id="IPR013785">
    <property type="entry name" value="Aldolase_TIM"/>
</dbReference>
<dbReference type="NCBIfam" id="TIGR04085">
    <property type="entry name" value="rSAM_more_4Fe4S"/>
    <property type="match status" value="1"/>
</dbReference>
<feature type="domain" description="Radical SAM core" evidence="6">
    <location>
        <begin position="97"/>
        <end position="323"/>
    </location>
</feature>
<comment type="cofactor">
    <cofactor evidence="1">
        <name>[4Fe-4S] cluster</name>
        <dbReference type="ChEBI" id="CHEBI:49883"/>
    </cofactor>
</comment>
<keyword evidence="5" id="KW-0411">Iron-sulfur</keyword>
<dbReference type="CDD" id="cd01335">
    <property type="entry name" value="Radical_SAM"/>
    <property type="match status" value="1"/>
</dbReference>
<dbReference type="SUPFAM" id="SSF102114">
    <property type="entry name" value="Radical SAM enzymes"/>
    <property type="match status" value="1"/>
</dbReference>
<evidence type="ECO:0000313" key="8">
    <source>
        <dbReference type="Proteomes" id="UP000633943"/>
    </source>
</evidence>
<dbReference type="InterPro" id="IPR058240">
    <property type="entry name" value="rSAM_sf"/>
</dbReference>
<keyword evidence="4" id="KW-0408">Iron</keyword>
<dbReference type="EMBL" id="WTVP01000026">
    <property type="protein sequence ID" value="NMG16006.1"/>
    <property type="molecule type" value="Genomic_DNA"/>
</dbReference>
<dbReference type="Proteomes" id="UP000633943">
    <property type="component" value="Unassembled WGS sequence"/>
</dbReference>
<protein>
    <submittedName>
        <fullName evidence="7">Peptide-modifying radical SAM enzyme CbpB</fullName>
    </submittedName>
</protein>
<dbReference type="Gene3D" id="3.20.20.70">
    <property type="entry name" value="Aldolase class I"/>
    <property type="match status" value="1"/>
</dbReference>
<dbReference type="InterPro" id="IPR026423">
    <property type="entry name" value="rSAM_cobopep"/>
</dbReference>
<dbReference type="Pfam" id="PF04055">
    <property type="entry name" value="Radical_SAM"/>
    <property type="match status" value="1"/>
</dbReference>
<evidence type="ECO:0000256" key="1">
    <source>
        <dbReference type="ARBA" id="ARBA00001966"/>
    </source>
</evidence>
<dbReference type="NCBIfam" id="TIGR04163">
    <property type="entry name" value="rSAM_cobopep"/>
    <property type="match status" value="1"/>
</dbReference>